<dbReference type="KEGG" id="emi:Emin_0951"/>
<evidence type="ECO:0000313" key="4">
    <source>
        <dbReference type="Proteomes" id="UP000001029"/>
    </source>
</evidence>
<dbReference type="STRING" id="445932.Emin_0951"/>
<dbReference type="HOGENOM" id="CLU_1852030_0_0_0"/>
<keyword evidence="1" id="KW-0175">Coiled coil</keyword>
<evidence type="ECO:0000256" key="1">
    <source>
        <dbReference type="SAM" id="Coils"/>
    </source>
</evidence>
<reference evidence="3 4" key="1">
    <citation type="journal article" date="2009" name="Appl. Environ. Microbiol.">
        <title>Genomic analysis of 'Elusimicrobium minutum,' the first cultivated representative of the phylum 'Elusimicrobia' (formerly termite group 1).</title>
        <authorList>
            <person name="Herlemann D.P.R."/>
            <person name="Geissinger O."/>
            <person name="Ikeda-Ohtsubo W."/>
            <person name="Kunin V."/>
            <person name="Sun H."/>
            <person name="Lapidus A."/>
            <person name="Hugenholtz P."/>
            <person name="Brune A."/>
        </authorList>
    </citation>
    <scope>NUCLEOTIDE SEQUENCE [LARGE SCALE GENOMIC DNA]</scope>
    <source>
        <strain evidence="3 4">Pei191</strain>
    </source>
</reference>
<name>B2KDA8_ELUMP</name>
<keyword evidence="4" id="KW-1185">Reference proteome</keyword>
<gene>
    <name evidence="3" type="ordered locus">Emin_0951</name>
</gene>
<dbReference type="EMBL" id="CP001055">
    <property type="protein sequence ID" value="ACC98504.1"/>
    <property type="molecule type" value="Genomic_DNA"/>
</dbReference>
<dbReference type="Proteomes" id="UP000001029">
    <property type="component" value="Chromosome"/>
</dbReference>
<accession>B2KDA8</accession>
<organism evidence="3 4">
    <name type="scientific">Elusimicrobium minutum (strain Pei191)</name>
    <dbReference type="NCBI Taxonomy" id="445932"/>
    <lineage>
        <taxon>Bacteria</taxon>
        <taxon>Pseudomonadati</taxon>
        <taxon>Elusimicrobiota</taxon>
        <taxon>Elusimicrobia</taxon>
        <taxon>Elusimicrobiales</taxon>
        <taxon>Elusimicrobiaceae</taxon>
        <taxon>Elusimicrobium</taxon>
    </lineage>
</organism>
<proteinExistence type="predicted"/>
<dbReference type="RefSeq" id="WP_012415119.1">
    <property type="nucleotide sequence ID" value="NC_010644.1"/>
</dbReference>
<feature type="region of interest" description="Disordered" evidence="2">
    <location>
        <begin position="67"/>
        <end position="102"/>
    </location>
</feature>
<protein>
    <submittedName>
        <fullName evidence="3">Uncharacterized protein</fullName>
    </submittedName>
</protein>
<feature type="coiled-coil region" evidence="1">
    <location>
        <begin position="104"/>
        <end position="135"/>
    </location>
</feature>
<evidence type="ECO:0000313" key="3">
    <source>
        <dbReference type="EMBL" id="ACC98504.1"/>
    </source>
</evidence>
<evidence type="ECO:0000256" key="2">
    <source>
        <dbReference type="SAM" id="MobiDB-lite"/>
    </source>
</evidence>
<sequence>MEIIVTAKINKRSIEGHVFTRQEKEVDADQKLLKILTSDPYLMVKAKVNKEDIVSVEEVNEVPADASVVESVEITEPEETTAEETIAPAETTEDTHAAEPVSGLALLEEKYANLKDKRSAKAKDLKKQIEVLKEQAGK</sequence>
<feature type="compositionally biased region" description="Acidic residues" evidence="2">
    <location>
        <begin position="73"/>
        <end position="82"/>
    </location>
</feature>
<dbReference type="AlphaFoldDB" id="B2KDA8"/>